<accession>A0ABN7WQY3</accession>
<reference evidence="1 2" key="1">
    <citation type="submission" date="2021-06" db="EMBL/GenBank/DDBJ databases">
        <authorList>
            <person name="Kallberg Y."/>
            <person name="Tangrot J."/>
            <person name="Rosling A."/>
        </authorList>
    </citation>
    <scope>NUCLEOTIDE SEQUENCE [LARGE SCALE GENOMIC DNA]</scope>
    <source>
        <strain evidence="1 2">120-4 pot B 10/14</strain>
    </source>
</reference>
<gene>
    <name evidence="1" type="ORF">GMARGA_LOCUS33245</name>
</gene>
<sequence length="87" mass="10024">NNVIVQKEEDLPNPTPTNYQAWYQGPSPYGTKGWYLPTALHFSLKVINRAKTVYMIEQKGFCLIAHDPRNLLVPQEWILAGIRQELV</sequence>
<protein>
    <submittedName>
        <fullName evidence="1">30298_t:CDS:1</fullName>
    </submittedName>
</protein>
<dbReference type="Proteomes" id="UP000789901">
    <property type="component" value="Unassembled WGS sequence"/>
</dbReference>
<proteinExistence type="predicted"/>
<evidence type="ECO:0000313" key="1">
    <source>
        <dbReference type="EMBL" id="CAG8836864.1"/>
    </source>
</evidence>
<feature type="non-terminal residue" evidence="1">
    <location>
        <position position="1"/>
    </location>
</feature>
<comment type="caution">
    <text evidence="1">The sequence shown here is derived from an EMBL/GenBank/DDBJ whole genome shotgun (WGS) entry which is preliminary data.</text>
</comment>
<keyword evidence="2" id="KW-1185">Reference proteome</keyword>
<dbReference type="EMBL" id="CAJVQB010054532">
    <property type="protein sequence ID" value="CAG8836864.1"/>
    <property type="molecule type" value="Genomic_DNA"/>
</dbReference>
<organism evidence="1 2">
    <name type="scientific">Gigaspora margarita</name>
    <dbReference type="NCBI Taxonomy" id="4874"/>
    <lineage>
        <taxon>Eukaryota</taxon>
        <taxon>Fungi</taxon>
        <taxon>Fungi incertae sedis</taxon>
        <taxon>Mucoromycota</taxon>
        <taxon>Glomeromycotina</taxon>
        <taxon>Glomeromycetes</taxon>
        <taxon>Diversisporales</taxon>
        <taxon>Gigasporaceae</taxon>
        <taxon>Gigaspora</taxon>
    </lineage>
</organism>
<name>A0ABN7WQY3_GIGMA</name>
<evidence type="ECO:0000313" key="2">
    <source>
        <dbReference type="Proteomes" id="UP000789901"/>
    </source>
</evidence>